<dbReference type="InterPro" id="IPR036259">
    <property type="entry name" value="MFS_trans_sf"/>
</dbReference>
<name>A0A6N8SG12_9HYPH</name>
<dbReference type="Pfam" id="PF07690">
    <property type="entry name" value="MFS_1"/>
    <property type="match status" value="1"/>
</dbReference>
<protein>
    <submittedName>
        <fullName evidence="9">MFS transporter</fullName>
    </submittedName>
</protein>
<reference evidence="9 10" key="1">
    <citation type="submission" date="2019-12" db="EMBL/GenBank/DDBJ databases">
        <title>Shinella kummerowiae sp. nov., a symbiotic bacterium isolated from root nodules of the herbal legume Kummerowia stipulacea.</title>
        <authorList>
            <person name="Gao J."/>
        </authorList>
    </citation>
    <scope>NUCLEOTIDE SEQUENCE [LARGE SCALE GENOMIC DNA]</scope>
    <source>
        <strain evidence="9 10">CCBAU 25048</strain>
    </source>
</reference>
<dbReference type="CDD" id="cd17321">
    <property type="entry name" value="MFS_MMR_MDR_like"/>
    <property type="match status" value="1"/>
</dbReference>
<evidence type="ECO:0000259" key="8">
    <source>
        <dbReference type="PROSITE" id="PS50850"/>
    </source>
</evidence>
<keyword evidence="2" id="KW-0813">Transport</keyword>
<feature type="transmembrane region" description="Helical" evidence="7">
    <location>
        <begin position="268"/>
        <end position="292"/>
    </location>
</feature>
<dbReference type="InterPro" id="IPR011701">
    <property type="entry name" value="MFS"/>
</dbReference>
<dbReference type="EMBL" id="WUMK01000008">
    <property type="protein sequence ID" value="MXN47789.1"/>
    <property type="molecule type" value="Genomic_DNA"/>
</dbReference>
<dbReference type="PANTHER" id="PTHR42718:SF46">
    <property type="entry name" value="BLR6921 PROTEIN"/>
    <property type="match status" value="1"/>
</dbReference>
<feature type="domain" description="Major facilitator superfamily (MFS) profile" evidence="8">
    <location>
        <begin position="16"/>
        <end position="464"/>
    </location>
</feature>
<evidence type="ECO:0000256" key="1">
    <source>
        <dbReference type="ARBA" id="ARBA00004651"/>
    </source>
</evidence>
<feature type="transmembrane region" description="Helical" evidence="7">
    <location>
        <begin position="358"/>
        <end position="375"/>
    </location>
</feature>
<sequence>MHDTETITANRHRAGALAGLSLAILLSSLGTSIANVALPTLADVFAAPFQHVQWVVLAYLLTSTVLIASIGRLGDLFGRRRLLLAGLAVFSAASLLAGLSPSLPLLIAARAVQGAGAAAMMALAMAFVSETVPKERIGSVMGLLGTMSAVGTALGPSLGGLLISGFGWHAIFLVAVPFGLSAFALVHHFLPDDRKAATTGRFDLVGAGLLAATLAAYALAMTVGEGRVGPLNVALVAASAVGAGLFVLRQRRIAFPLIRPAAFRRPGFPASLAANILVATVIMVTLVVGPFYLSRTLGLGPAHVGFVLAIGPVVSVLTGVVAGRFVDRFGATPMVAAGLATMVAGTASLPVLSALFGLSGYITAIVVLTPGYQLFQAANNAAVMTGVPAEERGITSGLLNLSRNLGLITGASLMGAIFTLAVGTKDMMGASAPAVATGMHVTFAVAAVLLLAALTLVRGVKRKA</sequence>
<comment type="subcellular location">
    <subcellularLocation>
        <location evidence="1">Cell membrane</location>
        <topology evidence="1">Multi-pass membrane protein</topology>
    </subcellularLocation>
</comment>
<keyword evidence="6 7" id="KW-0472">Membrane</keyword>
<keyword evidence="5 7" id="KW-1133">Transmembrane helix</keyword>
<dbReference type="OrthoDB" id="9812221at2"/>
<dbReference type="PROSITE" id="PS50850">
    <property type="entry name" value="MFS"/>
    <property type="match status" value="1"/>
</dbReference>
<accession>A0A6N8SG12</accession>
<evidence type="ECO:0000256" key="2">
    <source>
        <dbReference type="ARBA" id="ARBA00022448"/>
    </source>
</evidence>
<evidence type="ECO:0000313" key="10">
    <source>
        <dbReference type="Proteomes" id="UP000435802"/>
    </source>
</evidence>
<feature type="transmembrane region" description="Helical" evidence="7">
    <location>
        <begin position="105"/>
        <end position="128"/>
    </location>
</feature>
<evidence type="ECO:0000256" key="4">
    <source>
        <dbReference type="ARBA" id="ARBA00022692"/>
    </source>
</evidence>
<feature type="transmembrane region" description="Helical" evidence="7">
    <location>
        <begin position="229"/>
        <end position="248"/>
    </location>
</feature>
<dbReference type="Proteomes" id="UP000435802">
    <property type="component" value="Unassembled WGS sequence"/>
</dbReference>
<feature type="transmembrane region" description="Helical" evidence="7">
    <location>
        <begin position="405"/>
        <end position="423"/>
    </location>
</feature>
<dbReference type="GO" id="GO:0005886">
    <property type="term" value="C:plasma membrane"/>
    <property type="evidence" value="ECO:0007669"/>
    <property type="project" value="UniProtKB-SubCell"/>
</dbReference>
<evidence type="ECO:0000313" key="9">
    <source>
        <dbReference type="EMBL" id="MXN47789.1"/>
    </source>
</evidence>
<dbReference type="PRINTS" id="PR01036">
    <property type="entry name" value="TCRTETB"/>
</dbReference>
<feature type="transmembrane region" description="Helical" evidence="7">
    <location>
        <begin position="82"/>
        <end position="99"/>
    </location>
</feature>
<organism evidence="9 10">
    <name type="scientific">Shinella kummerowiae</name>
    <dbReference type="NCBI Taxonomy" id="417745"/>
    <lineage>
        <taxon>Bacteria</taxon>
        <taxon>Pseudomonadati</taxon>
        <taxon>Pseudomonadota</taxon>
        <taxon>Alphaproteobacteria</taxon>
        <taxon>Hyphomicrobiales</taxon>
        <taxon>Rhizobiaceae</taxon>
        <taxon>Shinella</taxon>
    </lineage>
</organism>
<dbReference type="Gene3D" id="1.20.1250.20">
    <property type="entry name" value="MFS general substrate transporter like domains"/>
    <property type="match status" value="1"/>
</dbReference>
<feature type="transmembrane region" description="Helical" evidence="7">
    <location>
        <begin position="334"/>
        <end position="352"/>
    </location>
</feature>
<dbReference type="GO" id="GO:0022857">
    <property type="term" value="F:transmembrane transporter activity"/>
    <property type="evidence" value="ECO:0007669"/>
    <property type="project" value="InterPro"/>
</dbReference>
<evidence type="ECO:0000256" key="3">
    <source>
        <dbReference type="ARBA" id="ARBA00022475"/>
    </source>
</evidence>
<feature type="transmembrane region" description="Helical" evidence="7">
    <location>
        <begin position="140"/>
        <end position="163"/>
    </location>
</feature>
<dbReference type="RefSeq" id="WP_160861302.1">
    <property type="nucleotide sequence ID" value="NZ_WUMK01000008.1"/>
</dbReference>
<dbReference type="AlphaFoldDB" id="A0A6N8SG12"/>
<keyword evidence="4 7" id="KW-0812">Transmembrane</keyword>
<feature type="transmembrane region" description="Helical" evidence="7">
    <location>
        <begin position="435"/>
        <end position="457"/>
    </location>
</feature>
<feature type="transmembrane region" description="Helical" evidence="7">
    <location>
        <begin position="52"/>
        <end position="70"/>
    </location>
</feature>
<dbReference type="PANTHER" id="PTHR42718">
    <property type="entry name" value="MAJOR FACILITATOR SUPERFAMILY MULTIDRUG TRANSPORTER MFSC"/>
    <property type="match status" value="1"/>
</dbReference>
<dbReference type="Gene3D" id="1.20.1720.10">
    <property type="entry name" value="Multidrug resistance protein D"/>
    <property type="match status" value="1"/>
</dbReference>
<dbReference type="SUPFAM" id="SSF103473">
    <property type="entry name" value="MFS general substrate transporter"/>
    <property type="match status" value="1"/>
</dbReference>
<evidence type="ECO:0000256" key="5">
    <source>
        <dbReference type="ARBA" id="ARBA00022989"/>
    </source>
</evidence>
<proteinExistence type="predicted"/>
<evidence type="ECO:0000256" key="6">
    <source>
        <dbReference type="ARBA" id="ARBA00023136"/>
    </source>
</evidence>
<keyword evidence="3" id="KW-1003">Cell membrane</keyword>
<keyword evidence="10" id="KW-1185">Reference proteome</keyword>
<feature type="transmembrane region" description="Helical" evidence="7">
    <location>
        <begin position="202"/>
        <end position="223"/>
    </location>
</feature>
<feature type="transmembrane region" description="Helical" evidence="7">
    <location>
        <begin position="304"/>
        <end position="322"/>
    </location>
</feature>
<evidence type="ECO:0000256" key="7">
    <source>
        <dbReference type="SAM" id="Phobius"/>
    </source>
</evidence>
<feature type="transmembrane region" description="Helical" evidence="7">
    <location>
        <begin position="169"/>
        <end position="190"/>
    </location>
</feature>
<comment type="caution">
    <text evidence="9">The sequence shown here is derived from an EMBL/GenBank/DDBJ whole genome shotgun (WGS) entry which is preliminary data.</text>
</comment>
<gene>
    <name evidence="9" type="ORF">GR138_21520</name>
</gene>
<dbReference type="InterPro" id="IPR020846">
    <property type="entry name" value="MFS_dom"/>
</dbReference>